<dbReference type="EMBL" id="QFQD01000077">
    <property type="protein sequence ID" value="PZQ79802.1"/>
    <property type="molecule type" value="Genomic_DNA"/>
</dbReference>
<feature type="transmembrane region" description="Helical" evidence="2">
    <location>
        <begin position="7"/>
        <end position="24"/>
    </location>
</feature>
<feature type="compositionally biased region" description="Polar residues" evidence="1">
    <location>
        <begin position="173"/>
        <end position="191"/>
    </location>
</feature>
<comment type="caution">
    <text evidence="3">The sequence shown here is derived from an EMBL/GenBank/DDBJ whole genome shotgun (WGS) entry which is preliminary data.</text>
</comment>
<dbReference type="AlphaFoldDB" id="A0A2W5QRK2"/>
<feature type="region of interest" description="Disordered" evidence="1">
    <location>
        <begin position="145"/>
        <end position="273"/>
    </location>
</feature>
<keyword evidence="2" id="KW-0812">Transmembrane</keyword>
<name>A0A2W5QRK2_ANCNO</name>
<feature type="compositionally biased region" description="Low complexity" evidence="1">
    <location>
        <begin position="89"/>
        <end position="98"/>
    </location>
</feature>
<organism evidence="3 4">
    <name type="scientific">Ancylobacter novellus</name>
    <name type="common">Thiobacillus novellus</name>
    <dbReference type="NCBI Taxonomy" id="921"/>
    <lineage>
        <taxon>Bacteria</taxon>
        <taxon>Pseudomonadati</taxon>
        <taxon>Pseudomonadota</taxon>
        <taxon>Alphaproteobacteria</taxon>
        <taxon>Hyphomicrobiales</taxon>
        <taxon>Xanthobacteraceae</taxon>
        <taxon>Ancylobacter</taxon>
    </lineage>
</organism>
<feature type="compositionally biased region" description="Low complexity" evidence="1">
    <location>
        <begin position="209"/>
        <end position="248"/>
    </location>
</feature>
<reference evidence="3 4" key="1">
    <citation type="submission" date="2017-08" db="EMBL/GenBank/DDBJ databases">
        <title>Infants hospitalized years apart are colonized by the same room-sourced microbial strains.</title>
        <authorList>
            <person name="Brooks B."/>
            <person name="Olm M.R."/>
            <person name="Firek B.A."/>
            <person name="Baker R."/>
            <person name="Thomas B.C."/>
            <person name="Morowitz M.J."/>
            <person name="Banfield J.F."/>
        </authorList>
    </citation>
    <scope>NUCLEOTIDE SEQUENCE [LARGE SCALE GENOMIC DNA]</scope>
    <source>
        <strain evidence="3">S2_005_001_R2_27</strain>
    </source>
</reference>
<keyword evidence="2" id="KW-1133">Transmembrane helix</keyword>
<keyword evidence="2" id="KW-0472">Membrane</keyword>
<accession>A0A2W5QRK2</accession>
<feature type="region of interest" description="Disordered" evidence="1">
    <location>
        <begin position="89"/>
        <end position="110"/>
    </location>
</feature>
<evidence type="ECO:0000313" key="3">
    <source>
        <dbReference type="EMBL" id="PZQ79802.1"/>
    </source>
</evidence>
<evidence type="ECO:0000256" key="1">
    <source>
        <dbReference type="SAM" id="MobiDB-lite"/>
    </source>
</evidence>
<gene>
    <name evidence="3" type="ORF">DI549_19000</name>
</gene>
<dbReference type="Proteomes" id="UP000248887">
    <property type="component" value="Unassembled WGS sequence"/>
</dbReference>
<sequence>MQSKWRAPACYVGVAVICALYLSVVPGVSITDIAAGAGLGAAVMWAINEWETGKWNVAVPGSAVAATAPVAVVSAPATVVAATPAAAAEAAPANTAPPELEPRHRVDSGVATPETLAKWEVDEKEPSWDPSALAETWAKLRRELSSTRPVRPTVAPDLPRTAQLAKGPVGKSSIGNRPATASSSSIGTSQPAKPALGSIAKAYASNQRPASTSGSYGSSSANKPSYGSASGHSGSSGAPLSGSNSLPPRKVASAGEPARQTGSFLRPGTSRPR</sequence>
<protein>
    <submittedName>
        <fullName evidence="3">Uncharacterized protein</fullName>
    </submittedName>
</protein>
<proteinExistence type="predicted"/>
<evidence type="ECO:0000256" key="2">
    <source>
        <dbReference type="SAM" id="Phobius"/>
    </source>
</evidence>
<evidence type="ECO:0000313" key="4">
    <source>
        <dbReference type="Proteomes" id="UP000248887"/>
    </source>
</evidence>